<organism evidence="2 3">
    <name type="scientific">Candidatus Kaiserbacteria bacterium RIFCSPLOWO2_12_FULL_45_26</name>
    <dbReference type="NCBI Taxonomy" id="1798525"/>
    <lineage>
        <taxon>Bacteria</taxon>
        <taxon>Candidatus Kaiseribacteriota</taxon>
    </lineage>
</organism>
<dbReference type="SUPFAM" id="SSF54523">
    <property type="entry name" value="Pili subunits"/>
    <property type="match status" value="1"/>
</dbReference>
<reference evidence="2 3" key="1">
    <citation type="journal article" date="2016" name="Nat. Commun.">
        <title>Thousands of microbial genomes shed light on interconnected biogeochemical processes in an aquifer system.</title>
        <authorList>
            <person name="Anantharaman K."/>
            <person name="Brown C.T."/>
            <person name="Hug L.A."/>
            <person name="Sharon I."/>
            <person name="Castelle C.J."/>
            <person name="Probst A.J."/>
            <person name="Thomas B.C."/>
            <person name="Singh A."/>
            <person name="Wilkins M.J."/>
            <person name="Karaoz U."/>
            <person name="Brodie E.L."/>
            <person name="Williams K.H."/>
            <person name="Hubbard S.S."/>
            <person name="Banfield J.F."/>
        </authorList>
    </citation>
    <scope>NUCLEOTIDE SEQUENCE [LARGE SCALE GENOMIC DNA]</scope>
</reference>
<proteinExistence type="predicted"/>
<evidence type="ECO:0008006" key="4">
    <source>
        <dbReference type="Google" id="ProtNLM"/>
    </source>
</evidence>
<evidence type="ECO:0000313" key="2">
    <source>
        <dbReference type="EMBL" id="OGG84654.1"/>
    </source>
</evidence>
<comment type="caution">
    <text evidence="2">The sequence shown here is derived from an EMBL/GenBank/DDBJ whole genome shotgun (WGS) entry which is preliminary data.</text>
</comment>
<dbReference type="Proteomes" id="UP000177325">
    <property type="component" value="Unassembled WGS sequence"/>
</dbReference>
<name>A0A1F6FFM7_9BACT</name>
<dbReference type="NCBIfam" id="TIGR02532">
    <property type="entry name" value="IV_pilin_GFxxxE"/>
    <property type="match status" value="1"/>
</dbReference>
<dbReference type="InterPro" id="IPR012902">
    <property type="entry name" value="N_methyl_site"/>
</dbReference>
<feature type="transmembrane region" description="Helical" evidence="1">
    <location>
        <begin position="12"/>
        <end position="40"/>
    </location>
</feature>
<dbReference type="AlphaFoldDB" id="A0A1F6FFM7"/>
<evidence type="ECO:0000256" key="1">
    <source>
        <dbReference type="SAM" id="Phobius"/>
    </source>
</evidence>
<evidence type="ECO:0000313" key="3">
    <source>
        <dbReference type="Proteomes" id="UP000177325"/>
    </source>
</evidence>
<accession>A0A1F6FFM7</accession>
<protein>
    <recommendedName>
        <fullName evidence="4">Prepilin-type N-terminal cleavage/methylation domain-containing protein</fullName>
    </recommendedName>
</protein>
<sequence length="206" mass="23176">MSDYMGNHFQKGFTLVEMIVVISLNVILMVVITGSILSLYKNHGYTYAQSNEIDAARRSISDWMRDAREMTPAANGAFPIVTAETHRFGFYSDIDRDFGVEYVEFALDGTNLYRYTYNPIGYPATYNTASPDETVLLSEFVQNIPQSVVTFSYYNNSGTLLVSPAAMISDIRYIEMQVIVNIDPLRDPGEFMLKGSAAPRNLKDNL</sequence>
<dbReference type="EMBL" id="MFMM01000001">
    <property type="protein sequence ID" value="OGG84654.1"/>
    <property type="molecule type" value="Genomic_DNA"/>
</dbReference>
<dbReference type="InterPro" id="IPR045584">
    <property type="entry name" value="Pilin-like"/>
</dbReference>
<keyword evidence="1" id="KW-1133">Transmembrane helix</keyword>
<dbReference type="STRING" id="1798525.A3G90_01030"/>
<keyword evidence="1" id="KW-0812">Transmembrane</keyword>
<keyword evidence="1" id="KW-0472">Membrane</keyword>
<gene>
    <name evidence="2" type="ORF">A3G90_01030</name>
</gene>